<dbReference type="Proteomes" id="UP000029878">
    <property type="component" value="Unassembled WGS sequence"/>
</dbReference>
<dbReference type="OrthoDB" id="5329514at2"/>
<sequence>MIIFSSFDNDAKFIEVNCLSDCDYLEADCYALICVDNGAKYSLESYFTLAKELHKHNIPYAVLLDEYAILRYNHYGYPPKLILGSSAHQSQDKHCPTSSPLPLNTLLFMFAKHGANFFILDKRNYEFLPMTQTLINHYLLDIKLLGLVDSYIELEDITSWIPQLEGNNYGQYIGIDGIVEKTLLVFKNKI</sequence>
<organism evidence="1 2">
    <name type="scientific">Helicobacter trogontum</name>
    <dbReference type="NCBI Taxonomy" id="50960"/>
    <lineage>
        <taxon>Bacteria</taxon>
        <taxon>Pseudomonadati</taxon>
        <taxon>Campylobacterota</taxon>
        <taxon>Epsilonproteobacteria</taxon>
        <taxon>Campylobacterales</taxon>
        <taxon>Helicobacteraceae</taxon>
        <taxon>Helicobacter</taxon>
    </lineage>
</organism>
<proteinExistence type="predicted"/>
<gene>
    <name evidence="1" type="ORF">LS81_005200</name>
</gene>
<dbReference type="EMBL" id="JRPL02000009">
    <property type="protein sequence ID" value="TLD83334.1"/>
    <property type="molecule type" value="Genomic_DNA"/>
</dbReference>
<accession>A0A4U8SBA8</accession>
<evidence type="ECO:0000313" key="2">
    <source>
        <dbReference type="Proteomes" id="UP000029878"/>
    </source>
</evidence>
<comment type="caution">
    <text evidence="1">The sequence shown here is derived from an EMBL/GenBank/DDBJ whole genome shotgun (WGS) entry which is preliminary data.</text>
</comment>
<evidence type="ECO:0000313" key="1">
    <source>
        <dbReference type="EMBL" id="TLD83334.1"/>
    </source>
</evidence>
<protein>
    <submittedName>
        <fullName evidence="1">Uncharacterized protein</fullName>
    </submittedName>
</protein>
<dbReference type="RefSeq" id="WP_034346712.1">
    <property type="nucleotide sequence ID" value="NZ_FZNG01000008.1"/>
</dbReference>
<name>A0A4U8SBA8_9HELI</name>
<reference evidence="1 2" key="1">
    <citation type="journal article" date="2014" name="Genome Announc.">
        <title>Draft genome sequences of eight enterohepatic helicobacter species isolated from both laboratory and wild rodents.</title>
        <authorList>
            <person name="Sheh A."/>
            <person name="Shen Z."/>
            <person name="Fox J.G."/>
        </authorList>
    </citation>
    <scope>NUCLEOTIDE SEQUENCE [LARGE SCALE GENOMIC DNA]</scope>
    <source>
        <strain evidence="1 2">ATCC 700114</strain>
    </source>
</reference>
<dbReference type="AlphaFoldDB" id="A0A4U8SBA8"/>